<gene>
    <name evidence="1" type="ORF">B0T24DRAFT_704733</name>
</gene>
<keyword evidence="2" id="KW-1185">Reference proteome</keyword>
<name>A0AAE0N9F5_9PEZI</name>
<dbReference type="Pfam" id="PF12311">
    <property type="entry name" value="DUF3632"/>
    <property type="match status" value="1"/>
</dbReference>
<dbReference type="EMBL" id="JAULSN010000004">
    <property type="protein sequence ID" value="KAK3374339.1"/>
    <property type="molecule type" value="Genomic_DNA"/>
</dbReference>
<dbReference type="AlphaFoldDB" id="A0AAE0N9F5"/>
<organism evidence="1 2">
    <name type="scientific">Lasiosphaeria ovina</name>
    <dbReference type="NCBI Taxonomy" id="92902"/>
    <lineage>
        <taxon>Eukaryota</taxon>
        <taxon>Fungi</taxon>
        <taxon>Dikarya</taxon>
        <taxon>Ascomycota</taxon>
        <taxon>Pezizomycotina</taxon>
        <taxon>Sordariomycetes</taxon>
        <taxon>Sordariomycetidae</taxon>
        <taxon>Sordariales</taxon>
        <taxon>Lasiosphaeriaceae</taxon>
        <taxon>Lasiosphaeria</taxon>
    </lineage>
</organism>
<reference evidence="1" key="2">
    <citation type="submission" date="2023-06" db="EMBL/GenBank/DDBJ databases">
        <authorList>
            <consortium name="Lawrence Berkeley National Laboratory"/>
            <person name="Haridas S."/>
            <person name="Hensen N."/>
            <person name="Bonometti L."/>
            <person name="Westerberg I."/>
            <person name="Brannstrom I.O."/>
            <person name="Guillou S."/>
            <person name="Cros-Aarteil S."/>
            <person name="Calhoun S."/>
            <person name="Kuo A."/>
            <person name="Mondo S."/>
            <person name="Pangilinan J."/>
            <person name="Riley R."/>
            <person name="Labutti K."/>
            <person name="Andreopoulos B."/>
            <person name="Lipzen A."/>
            <person name="Chen C."/>
            <person name="Yanf M."/>
            <person name="Daum C."/>
            <person name="Ng V."/>
            <person name="Clum A."/>
            <person name="Steindorff A."/>
            <person name="Ohm R."/>
            <person name="Martin F."/>
            <person name="Silar P."/>
            <person name="Natvig D."/>
            <person name="Lalanne C."/>
            <person name="Gautier V."/>
            <person name="Ament-Velasquez S.L."/>
            <person name="Kruys A."/>
            <person name="Hutchinson M.I."/>
            <person name="Powell A.J."/>
            <person name="Barry K."/>
            <person name="Miller A.N."/>
            <person name="Grigoriev I.V."/>
            <person name="Debuchy R."/>
            <person name="Gladieux P."/>
            <person name="Thoren M.H."/>
            <person name="Johannesson H."/>
        </authorList>
    </citation>
    <scope>NUCLEOTIDE SEQUENCE</scope>
    <source>
        <strain evidence="1">CBS 958.72</strain>
    </source>
</reference>
<evidence type="ECO:0000313" key="2">
    <source>
        <dbReference type="Proteomes" id="UP001287356"/>
    </source>
</evidence>
<dbReference type="PANTHER" id="PTHR38797">
    <property type="entry name" value="NUCLEAR PORE COMPLEX PROTEIN NUP85-RELATED"/>
    <property type="match status" value="1"/>
</dbReference>
<dbReference type="InterPro" id="IPR053204">
    <property type="entry name" value="Oxopyrrolidines_Biosynth-assoc"/>
</dbReference>
<proteinExistence type="predicted"/>
<evidence type="ECO:0000313" key="1">
    <source>
        <dbReference type="EMBL" id="KAK3374339.1"/>
    </source>
</evidence>
<dbReference type="InterPro" id="IPR022085">
    <property type="entry name" value="OpdG"/>
</dbReference>
<dbReference type="Proteomes" id="UP001287356">
    <property type="component" value="Unassembled WGS sequence"/>
</dbReference>
<protein>
    <submittedName>
        <fullName evidence="1">Uncharacterized protein</fullName>
    </submittedName>
</protein>
<comment type="caution">
    <text evidence="1">The sequence shown here is derived from an EMBL/GenBank/DDBJ whole genome shotgun (WGS) entry which is preliminary data.</text>
</comment>
<reference evidence="1" key="1">
    <citation type="journal article" date="2023" name="Mol. Phylogenet. Evol.">
        <title>Genome-scale phylogeny and comparative genomics of the fungal order Sordariales.</title>
        <authorList>
            <person name="Hensen N."/>
            <person name="Bonometti L."/>
            <person name="Westerberg I."/>
            <person name="Brannstrom I.O."/>
            <person name="Guillou S."/>
            <person name="Cros-Aarteil S."/>
            <person name="Calhoun S."/>
            <person name="Haridas S."/>
            <person name="Kuo A."/>
            <person name="Mondo S."/>
            <person name="Pangilinan J."/>
            <person name="Riley R."/>
            <person name="LaButti K."/>
            <person name="Andreopoulos B."/>
            <person name="Lipzen A."/>
            <person name="Chen C."/>
            <person name="Yan M."/>
            <person name="Daum C."/>
            <person name="Ng V."/>
            <person name="Clum A."/>
            <person name="Steindorff A."/>
            <person name="Ohm R.A."/>
            <person name="Martin F."/>
            <person name="Silar P."/>
            <person name="Natvig D.O."/>
            <person name="Lalanne C."/>
            <person name="Gautier V."/>
            <person name="Ament-Velasquez S.L."/>
            <person name="Kruys A."/>
            <person name="Hutchinson M.I."/>
            <person name="Powell A.J."/>
            <person name="Barry K."/>
            <person name="Miller A.N."/>
            <person name="Grigoriev I.V."/>
            <person name="Debuchy R."/>
            <person name="Gladieux P."/>
            <person name="Hiltunen Thoren M."/>
            <person name="Johannesson H."/>
        </authorList>
    </citation>
    <scope>NUCLEOTIDE SEQUENCE</scope>
    <source>
        <strain evidence="1">CBS 958.72</strain>
    </source>
</reference>
<sequence length="287" mass="31632">MSFAWAARERQLLAEQNLKPVTEQELLTISLLAEVAELPAEHETGIGRGAEMVVRLVSEAGPGGADDAWYSFTMAFYSAVMSTSNDLNHKNLAGLIVAVAEHGAASSNAEVSQILGQLKGFGWAARDLWNGPKTLGSYQDSPEEAQTSWVNLNRFTAHLSCLQRTKPVAALEQWLEDYGLWTIASGLEDPDTTARAEHIEPAIWWLRIAGHDIFQDPTWGARDGNPQPGVPERDGPLWTARLAEGASQESRWDFWKERLRQIAADNRVAVDTRNLASDALREMVGRG</sequence>
<dbReference type="PANTHER" id="PTHR38797:SF4">
    <property type="entry name" value="NUCLEAR PORE COMPLEX PROTEIN NUP85"/>
    <property type="match status" value="1"/>
</dbReference>
<accession>A0AAE0N9F5</accession>